<sequence length="111" mass="11855">MEAKLMFLFIGMIFVAGCASQVIEPTTSTSTTTTVSSTVTTTSTTPTGTTTTRVGVGTISPDNLVAGCPDQFRRKIIDADGNIKYYCPDVSVFGCSGLSYEECLEQELDDF</sequence>
<evidence type="ECO:0000313" key="2">
    <source>
        <dbReference type="EMBL" id="KKN60183.1"/>
    </source>
</evidence>
<protein>
    <submittedName>
        <fullName evidence="2">Uncharacterized protein</fullName>
    </submittedName>
</protein>
<proteinExistence type="predicted"/>
<feature type="region of interest" description="Disordered" evidence="1">
    <location>
        <begin position="29"/>
        <end position="51"/>
    </location>
</feature>
<dbReference type="EMBL" id="LAZR01000703">
    <property type="protein sequence ID" value="KKN60183.1"/>
    <property type="molecule type" value="Genomic_DNA"/>
</dbReference>
<dbReference type="AlphaFoldDB" id="A0A0F9V2Q9"/>
<accession>A0A0F9V2Q9</accession>
<organism evidence="2">
    <name type="scientific">marine sediment metagenome</name>
    <dbReference type="NCBI Taxonomy" id="412755"/>
    <lineage>
        <taxon>unclassified sequences</taxon>
        <taxon>metagenomes</taxon>
        <taxon>ecological metagenomes</taxon>
    </lineage>
</organism>
<gene>
    <name evidence="2" type="ORF">LCGC14_0534740</name>
</gene>
<name>A0A0F9V2Q9_9ZZZZ</name>
<comment type="caution">
    <text evidence="2">The sequence shown here is derived from an EMBL/GenBank/DDBJ whole genome shotgun (WGS) entry which is preliminary data.</text>
</comment>
<reference evidence="2" key="1">
    <citation type="journal article" date="2015" name="Nature">
        <title>Complex archaea that bridge the gap between prokaryotes and eukaryotes.</title>
        <authorList>
            <person name="Spang A."/>
            <person name="Saw J.H."/>
            <person name="Jorgensen S.L."/>
            <person name="Zaremba-Niedzwiedzka K."/>
            <person name="Martijn J."/>
            <person name="Lind A.E."/>
            <person name="van Eijk R."/>
            <person name="Schleper C."/>
            <person name="Guy L."/>
            <person name="Ettema T.J."/>
        </authorList>
    </citation>
    <scope>NUCLEOTIDE SEQUENCE</scope>
</reference>
<evidence type="ECO:0000256" key="1">
    <source>
        <dbReference type="SAM" id="MobiDB-lite"/>
    </source>
</evidence>
<dbReference type="PROSITE" id="PS51257">
    <property type="entry name" value="PROKAR_LIPOPROTEIN"/>
    <property type="match status" value="1"/>
</dbReference>